<gene>
    <name evidence="2" type="ORF">FL622_08135</name>
</gene>
<dbReference type="AlphaFoldDB" id="A0A550JEZ8"/>
<dbReference type="OrthoDB" id="5398490at2"/>
<comment type="caution">
    <text evidence="2">The sequence shown here is derived from an EMBL/GenBank/DDBJ whole genome shotgun (WGS) entry which is preliminary data.</text>
</comment>
<dbReference type="PANTHER" id="PTHR22617">
    <property type="entry name" value="CHEMOTAXIS SENSOR HISTIDINE KINASE-RELATED"/>
    <property type="match status" value="1"/>
</dbReference>
<dbReference type="GO" id="GO:0006935">
    <property type="term" value="P:chemotaxis"/>
    <property type="evidence" value="ECO:0007669"/>
    <property type="project" value="InterPro"/>
</dbReference>
<keyword evidence="3" id="KW-1185">Reference proteome</keyword>
<dbReference type="RefSeq" id="WP_092057592.1">
    <property type="nucleotide sequence ID" value="NZ_FOJJ01000037.1"/>
</dbReference>
<dbReference type="Gene3D" id="2.30.30.40">
    <property type="entry name" value="SH3 Domains"/>
    <property type="match status" value="1"/>
</dbReference>
<dbReference type="SUPFAM" id="SSF50341">
    <property type="entry name" value="CheW-like"/>
    <property type="match status" value="1"/>
</dbReference>
<evidence type="ECO:0000313" key="2">
    <source>
        <dbReference type="EMBL" id="TRO81765.1"/>
    </source>
</evidence>
<dbReference type="InterPro" id="IPR036061">
    <property type="entry name" value="CheW-like_dom_sf"/>
</dbReference>
<dbReference type="PANTHER" id="PTHR22617:SF23">
    <property type="entry name" value="CHEMOTAXIS PROTEIN CHEW"/>
    <property type="match status" value="1"/>
</dbReference>
<evidence type="ECO:0000259" key="1">
    <source>
        <dbReference type="PROSITE" id="PS50851"/>
    </source>
</evidence>
<sequence>MEQLLTFCLGGELYGLEIAHIQEVVEAPPLYTIPRAPAAMPGALNFHGSILPVLDLAAFLDFAPGKRDARVLVLSPAVAHLALAVTALRGVVPFAPESLLPTREEQTRESCIRAVLTQGREMINLLDLKTLLGRLESL</sequence>
<dbReference type="Proteomes" id="UP000317155">
    <property type="component" value="Unassembled WGS sequence"/>
</dbReference>
<dbReference type="InterPro" id="IPR039315">
    <property type="entry name" value="CheW"/>
</dbReference>
<name>A0A550JEZ8_9BACT</name>
<feature type="domain" description="CheW-like" evidence="1">
    <location>
        <begin position="1"/>
        <end position="137"/>
    </location>
</feature>
<dbReference type="Pfam" id="PF01584">
    <property type="entry name" value="CheW"/>
    <property type="match status" value="1"/>
</dbReference>
<reference evidence="2 3" key="1">
    <citation type="submission" date="2019-07" db="EMBL/GenBank/DDBJ databases">
        <title>Insights of Desulfuromonas acetexigens electromicrobiology.</title>
        <authorList>
            <person name="Katuri K."/>
            <person name="Sapireddy V."/>
            <person name="Shaw D.R."/>
            <person name="Saikaly P."/>
        </authorList>
    </citation>
    <scope>NUCLEOTIDE SEQUENCE [LARGE SCALE GENOMIC DNA]</scope>
    <source>
        <strain evidence="2 3">2873</strain>
    </source>
</reference>
<organism evidence="2 3">
    <name type="scientific">Trichloromonas acetexigens</name>
    <dbReference type="NCBI Taxonomy" id="38815"/>
    <lineage>
        <taxon>Bacteria</taxon>
        <taxon>Pseudomonadati</taxon>
        <taxon>Thermodesulfobacteriota</taxon>
        <taxon>Desulfuromonadia</taxon>
        <taxon>Desulfuromonadales</taxon>
        <taxon>Trichloromonadaceae</taxon>
        <taxon>Trichloromonas</taxon>
    </lineage>
</organism>
<dbReference type="PROSITE" id="PS50851">
    <property type="entry name" value="CHEW"/>
    <property type="match status" value="1"/>
</dbReference>
<dbReference type="Gene3D" id="2.40.50.180">
    <property type="entry name" value="CheA-289, Domain 4"/>
    <property type="match status" value="1"/>
</dbReference>
<evidence type="ECO:0000313" key="3">
    <source>
        <dbReference type="Proteomes" id="UP000317155"/>
    </source>
</evidence>
<proteinExistence type="predicted"/>
<dbReference type="InterPro" id="IPR002545">
    <property type="entry name" value="CheW-lke_dom"/>
</dbReference>
<dbReference type="GO" id="GO:0007165">
    <property type="term" value="P:signal transduction"/>
    <property type="evidence" value="ECO:0007669"/>
    <property type="project" value="InterPro"/>
</dbReference>
<dbReference type="EMBL" id="VJVV01000005">
    <property type="protein sequence ID" value="TRO81765.1"/>
    <property type="molecule type" value="Genomic_DNA"/>
</dbReference>
<accession>A0A550JEZ8</accession>
<dbReference type="SMART" id="SM00260">
    <property type="entry name" value="CheW"/>
    <property type="match status" value="1"/>
</dbReference>
<dbReference type="GO" id="GO:0005829">
    <property type="term" value="C:cytosol"/>
    <property type="evidence" value="ECO:0007669"/>
    <property type="project" value="TreeGrafter"/>
</dbReference>
<protein>
    <recommendedName>
        <fullName evidence="1">CheW-like domain-containing protein</fullName>
    </recommendedName>
</protein>